<evidence type="ECO:0000259" key="2">
    <source>
        <dbReference type="PROSITE" id="PS51186"/>
    </source>
</evidence>
<accession>A0ABT1I3J7</accession>
<comment type="caution">
    <text evidence="3">The sequence shown here is derived from an EMBL/GenBank/DDBJ whole genome shotgun (WGS) entry which is preliminary data.</text>
</comment>
<proteinExistence type="predicted"/>
<dbReference type="InterPro" id="IPR051908">
    <property type="entry name" value="Ribosomal_N-acetyltransferase"/>
</dbReference>
<evidence type="ECO:0000313" key="3">
    <source>
        <dbReference type="EMBL" id="MCP2262363.1"/>
    </source>
</evidence>
<dbReference type="PANTHER" id="PTHR43441">
    <property type="entry name" value="RIBOSOMAL-PROTEIN-SERINE ACETYLTRANSFERASE"/>
    <property type="match status" value="1"/>
</dbReference>
<evidence type="ECO:0000313" key="4">
    <source>
        <dbReference type="Proteomes" id="UP001205311"/>
    </source>
</evidence>
<dbReference type="InterPro" id="IPR000182">
    <property type="entry name" value="GNAT_dom"/>
</dbReference>
<dbReference type="RefSeq" id="WP_253674494.1">
    <property type="nucleotide sequence ID" value="NZ_JAMTCP010000066.1"/>
</dbReference>
<reference evidence="3 4" key="1">
    <citation type="submission" date="2022-06" db="EMBL/GenBank/DDBJ databases">
        <title>Genomic Encyclopedia of Archaeal and Bacterial Type Strains, Phase II (KMG-II): from individual species to whole genera.</title>
        <authorList>
            <person name="Goeker M."/>
        </authorList>
    </citation>
    <scope>NUCLEOTIDE SEQUENCE [LARGE SCALE GENOMIC DNA]</scope>
    <source>
        <strain evidence="3 4">DSM 40477</strain>
    </source>
</reference>
<dbReference type="PANTHER" id="PTHR43441:SF2">
    <property type="entry name" value="FAMILY ACETYLTRANSFERASE, PUTATIVE (AFU_ORTHOLOGUE AFUA_7G00850)-RELATED"/>
    <property type="match status" value="1"/>
</dbReference>
<dbReference type="InterPro" id="IPR016181">
    <property type="entry name" value="Acyl_CoA_acyltransferase"/>
</dbReference>
<dbReference type="PROSITE" id="PS51186">
    <property type="entry name" value="GNAT"/>
    <property type="match status" value="1"/>
</dbReference>
<protein>
    <submittedName>
        <fullName evidence="3">Protein N-acetyltransferase, RimJ/RimL family</fullName>
    </submittedName>
</protein>
<gene>
    <name evidence="3" type="ORF">LX15_006099</name>
</gene>
<dbReference type="EMBL" id="JAMTCP010000066">
    <property type="protein sequence ID" value="MCP2262363.1"/>
    <property type="molecule type" value="Genomic_DNA"/>
</dbReference>
<sequence>MEDLFALGPQGLSDGEIRVRHLAEGDAEAYAAATEDPAVVRFAHLPRPSYTPELVREDIRTTIAEGLRNGMFAVLAIADATSDAYLGSIVLFDVDRAAASAEVGFLLTPTARGRGVAVRALDLVTTWCFDRLGLTELRARTEVANTASQRTLERAGFQRDGGPTTSVAPSGRTTESLHYHRRATDRRSG</sequence>
<dbReference type="SUPFAM" id="SSF55729">
    <property type="entry name" value="Acyl-CoA N-acyltransferases (Nat)"/>
    <property type="match status" value="1"/>
</dbReference>
<dbReference type="Gene3D" id="3.40.630.30">
    <property type="match status" value="1"/>
</dbReference>
<name>A0ABT1I3J7_STRSD</name>
<organism evidence="3 4">
    <name type="scientific">Streptoalloteichus tenebrarius (strain ATCC 17920 / DSM 40477 / JCM 4838 / CBS 697.72 / NBRC 16177 / NCIMB 11028 / NRRL B-12390 / A12253. 1 / ISP 5477)</name>
    <name type="common">Streptomyces tenebrarius</name>
    <dbReference type="NCBI Taxonomy" id="1933"/>
    <lineage>
        <taxon>Bacteria</taxon>
        <taxon>Bacillati</taxon>
        <taxon>Actinomycetota</taxon>
        <taxon>Actinomycetes</taxon>
        <taxon>Pseudonocardiales</taxon>
        <taxon>Pseudonocardiaceae</taxon>
        <taxon>Streptoalloteichus</taxon>
    </lineage>
</organism>
<keyword evidence="4" id="KW-1185">Reference proteome</keyword>
<dbReference type="Pfam" id="PF13302">
    <property type="entry name" value="Acetyltransf_3"/>
    <property type="match status" value="1"/>
</dbReference>
<evidence type="ECO:0000256" key="1">
    <source>
        <dbReference type="SAM" id="MobiDB-lite"/>
    </source>
</evidence>
<feature type="compositionally biased region" description="Polar residues" evidence="1">
    <location>
        <begin position="163"/>
        <end position="176"/>
    </location>
</feature>
<feature type="region of interest" description="Disordered" evidence="1">
    <location>
        <begin position="150"/>
        <end position="189"/>
    </location>
</feature>
<feature type="domain" description="N-acetyltransferase" evidence="2">
    <location>
        <begin position="17"/>
        <end position="184"/>
    </location>
</feature>
<dbReference type="Proteomes" id="UP001205311">
    <property type="component" value="Unassembled WGS sequence"/>
</dbReference>
<feature type="compositionally biased region" description="Basic residues" evidence="1">
    <location>
        <begin position="179"/>
        <end position="189"/>
    </location>
</feature>